<sequence length="287" mass="32198">MQPIIIAIVNNKGGVGKTTLATNLSHALANKGHKVLVADLDSQSNTTHFFLPPQISNYLSLYDLLKDNTPNKPESELRRYIYPTEYEGVDLLPNVQRSAGLEPVLYQDVEAAYTALRNNLRDYALKHYKFCIIDCPPNIGVWVMMSLLASDCVIVPIESGSDRSIDGLDLAIDTINQVSETVNPDLRFLRLLVNKVDKRKTSTRNMLSRMVQDYGQENMFSTTLSESDIYKQAESDNKTVIRFQPRSSASNQIRSLGAELCNILDEYDLDQSQGKLFSEQAALEEAE</sequence>
<name>A0A1M6KWA4_MALRU</name>
<dbReference type="Proteomes" id="UP000184171">
    <property type="component" value="Unassembled WGS sequence"/>
</dbReference>
<evidence type="ECO:0000313" key="2">
    <source>
        <dbReference type="EMBL" id="SHJ63174.1"/>
    </source>
</evidence>
<dbReference type="EMBL" id="FQZT01000011">
    <property type="protein sequence ID" value="SHJ63174.1"/>
    <property type="molecule type" value="Genomic_DNA"/>
</dbReference>
<evidence type="ECO:0000313" key="3">
    <source>
        <dbReference type="Proteomes" id="UP000184171"/>
    </source>
</evidence>
<feature type="domain" description="AAA" evidence="1">
    <location>
        <begin position="5"/>
        <end position="187"/>
    </location>
</feature>
<dbReference type="Gene3D" id="3.40.50.300">
    <property type="entry name" value="P-loop containing nucleotide triphosphate hydrolases"/>
    <property type="match status" value="1"/>
</dbReference>
<dbReference type="Pfam" id="PF13614">
    <property type="entry name" value="AAA_31"/>
    <property type="match status" value="1"/>
</dbReference>
<dbReference type="OrthoDB" id="9815116at2"/>
<dbReference type="InterPro" id="IPR027417">
    <property type="entry name" value="P-loop_NTPase"/>
</dbReference>
<keyword evidence="3" id="KW-1185">Reference proteome</keyword>
<dbReference type="InterPro" id="IPR050678">
    <property type="entry name" value="DNA_Partitioning_ATPase"/>
</dbReference>
<dbReference type="PANTHER" id="PTHR13696:SF99">
    <property type="entry name" value="COBYRINIC ACID AC-DIAMIDE SYNTHASE"/>
    <property type="match status" value="1"/>
</dbReference>
<dbReference type="InterPro" id="IPR025669">
    <property type="entry name" value="AAA_dom"/>
</dbReference>
<organism evidence="2 3">
    <name type="scientific">Malonomonas rubra DSM 5091</name>
    <dbReference type="NCBI Taxonomy" id="1122189"/>
    <lineage>
        <taxon>Bacteria</taxon>
        <taxon>Pseudomonadati</taxon>
        <taxon>Thermodesulfobacteriota</taxon>
        <taxon>Desulfuromonadia</taxon>
        <taxon>Desulfuromonadales</taxon>
        <taxon>Geopsychrobacteraceae</taxon>
        <taxon>Malonomonas</taxon>
    </lineage>
</organism>
<reference evidence="2 3" key="1">
    <citation type="submission" date="2016-11" db="EMBL/GenBank/DDBJ databases">
        <authorList>
            <person name="Jaros S."/>
            <person name="Januszkiewicz K."/>
            <person name="Wedrychowicz H."/>
        </authorList>
    </citation>
    <scope>NUCLEOTIDE SEQUENCE [LARGE SCALE GENOMIC DNA]</scope>
    <source>
        <strain evidence="2 3">DSM 5091</strain>
    </source>
</reference>
<gene>
    <name evidence="2" type="ORF">SAMN02745165_02818</name>
</gene>
<accession>A0A1M6KWA4</accession>
<proteinExistence type="predicted"/>
<protein>
    <submittedName>
        <fullName evidence="2">Cellulose biosynthesis protein BcsQ</fullName>
    </submittedName>
</protein>
<evidence type="ECO:0000259" key="1">
    <source>
        <dbReference type="Pfam" id="PF13614"/>
    </source>
</evidence>
<dbReference type="SUPFAM" id="SSF52540">
    <property type="entry name" value="P-loop containing nucleoside triphosphate hydrolases"/>
    <property type="match status" value="1"/>
</dbReference>
<dbReference type="STRING" id="1122189.SAMN02745165_02818"/>
<dbReference type="CDD" id="cd02042">
    <property type="entry name" value="ParAB_family"/>
    <property type="match status" value="1"/>
</dbReference>
<dbReference type="PANTHER" id="PTHR13696">
    <property type="entry name" value="P-LOOP CONTAINING NUCLEOSIDE TRIPHOSPHATE HYDROLASE"/>
    <property type="match status" value="1"/>
</dbReference>
<dbReference type="AlphaFoldDB" id="A0A1M6KWA4"/>
<dbReference type="RefSeq" id="WP_072909379.1">
    <property type="nucleotide sequence ID" value="NZ_FQZT01000011.1"/>
</dbReference>